<reference evidence="2 3" key="1">
    <citation type="submission" date="2021-06" db="EMBL/GenBank/DDBJ databases">
        <authorList>
            <person name="Palmer J.M."/>
        </authorList>
    </citation>
    <scope>NUCLEOTIDE SEQUENCE [LARGE SCALE GENOMIC DNA]</scope>
    <source>
        <strain evidence="3">if_2019</strain>
        <tissue evidence="2">Muscle</tissue>
    </source>
</reference>
<evidence type="ECO:0000313" key="2">
    <source>
        <dbReference type="EMBL" id="MEQ2248847.1"/>
    </source>
</evidence>
<keyword evidence="3" id="KW-1185">Reference proteome</keyword>
<proteinExistence type="predicted"/>
<feature type="region of interest" description="Disordered" evidence="1">
    <location>
        <begin position="34"/>
        <end position="122"/>
    </location>
</feature>
<evidence type="ECO:0000313" key="3">
    <source>
        <dbReference type="Proteomes" id="UP001482620"/>
    </source>
</evidence>
<protein>
    <submittedName>
        <fullName evidence="2">Uncharacterized protein</fullName>
    </submittedName>
</protein>
<feature type="non-terminal residue" evidence="2">
    <location>
        <position position="1"/>
    </location>
</feature>
<organism evidence="2 3">
    <name type="scientific">Ilyodon furcidens</name>
    <name type="common">goldbreast splitfin</name>
    <dbReference type="NCBI Taxonomy" id="33524"/>
    <lineage>
        <taxon>Eukaryota</taxon>
        <taxon>Metazoa</taxon>
        <taxon>Chordata</taxon>
        <taxon>Craniata</taxon>
        <taxon>Vertebrata</taxon>
        <taxon>Euteleostomi</taxon>
        <taxon>Actinopterygii</taxon>
        <taxon>Neopterygii</taxon>
        <taxon>Teleostei</taxon>
        <taxon>Neoteleostei</taxon>
        <taxon>Acanthomorphata</taxon>
        <taxon>Ovalentaria</taxon>
        <taxon>Atherinomorphae</taxon>
        <taxon>Cyprinodontiformes</taxon>
        <taxon>Goodeidae</taxon>
        <taxon>Ilyodon</taxon>
    </lineage>
</organism>
<dbReference type="EMBL" id="JAHRIQ010083731">
    <property type="protein sequence ID" value="MEQ2248847.1"/>
    <property type="molecule type" value="Genomic_DNA"/>
</dbReference>
<name>A0ABV0UWC1_9TELE</name>
<dbReference type="Proteomes" id="UP001482620">
    <property type="component" value="Unassembled WGS sequence"/>
</dbReference>
<feature type="compositionally biased region" description="Polar residues" evidence="1">
    <location>
        <begin position="48"/>
        <end position="64"/>
    </location>
</feature>
<evidence type="ECO:0000256" key="1">
    <source>
        <dbReference type="SAM" id="MobiDB-lite"/>
    </source>
</evidence>
<feature type="compositionally biased region" description="Polar residues" evidence="1">
    <location>
        <begin position="112"/>
        <end position="122"/>
    </location>
</feature>
<sequence length="122" mass="12789">DGLPLNMLEGFECLNDPRGYVVWGLNAPGRVSHAQQALGDGSDKDTFTRTTQSRQVTSPGTVESGSGLVGERLVPPCRTRLGQAQTGGARPSPSGPHHLQGQPRGTSAKRIGQQTKVETSAA</sequence>
<gene>
    <name evidence="2" type="ORF">ILYODFUR_023216</name>
</gene>
<accession>A0ABV0UWC1</accession>
<comment type="caution">
    <text evidence="2">The sequence shown here is derived from an EMBL/GenBank/DDBJ whole genome shotgun (WGS) entry which is preliminary data.</text>
</comment>